<evidence type="ECO:0000256" key="1">
    <source>
        <dbReference type="SAM" id="MobiDB-lite"/>
    </source>
</evidence>
<dbReference type="GO" id="GO:0008374">
    <property type="term" value="F:O-acyltransferase activity"/>
    <property type="evidence" value="ECO:0007669"/>
    <property type="project" value="InterPro"/>
</dbReference>
<dbReference type="Pfam" id="PF02450">
    <property type="entry name" value="LCAT"/>
    <property type="match status" value="2"/>
</dbReference>
<name>A0A9N8DXK5_9STRA</name>
<comment type="caution">
    <text evidence="2">The sequence shown here is derived from an EMBL/GenBank/DDBJ whole genome shotgun (WGS) entry which is preliminary data.</text>
</comment>
<feature type="region of interest" description="Disordered" evidence="1">
    <location>
        <begin position="30"/>
        <end position="53"/>
    </location>
</feature>
<protein>
    <submittedName>
        <fullName evidence="2">Phospholipid:diacylglycerol acyltransferase</fullName>
    </submittedName>
</protein>
<keyword evidence="2" id="KW-0012">Acyltransferase</keyword>
<gene>
    <name evidence="2" type="ORF">SEMRO_431_G141480.1</name>
</gene>
<keyword evidence="2" id="KW-0808">Transferase</keyword>
<reference evidence="2" key="1">
    <citation type="submission" date="2020-06" db="EMBL/GenBank/DDBJ databases">
        <authorList>
            <consortium name="Plant Systems Biology data submission"/>
        </authorList>
    </citation>
    <scope>NUCLEOTIDE SEQUENCE</scope>
    <source>
        <strain evidence="2">D6</strain>
    </source>
</reference>
<dbReference type="SUPFAM" id="SSF53474">
    <property type="entry name" value="alpha/beta-Hydrolases"/>
    <property type="match status" value="1"/>
</dbReference>
<dbReference type="Proteomes" id="UP001153069">
    <property type="component" value="Unassembled WGS sequence"/>
</dbReference>
<evidence type="ECO:0000313" key="3">
    <source>
        <dbReference type="Proteomes" id="UP001153069"/>
    </source>
</evidence>
<accession>A0A9N8DXK5</accession>
<dbReference type="PANTHER" id="PTHR11440">
    <property type="entry name" value="LECITHIN-CHOLESTEROL ACYLTRANSFERASE-RELATED"/>
    <property type="match status" value="1"/>
</dbReference>
<evidence type="ECO:0000313" key="2">
    <source>
        <dbReference type="EMBL" id="CAB9510324.1"/>
    </source>
</evidence>
<dbReference type="GO" id="GO:0006629">
    <property type="term" value="P:lipid metabolic process"/>
    <property type="evidence" value="ECO:0007669"/>
    <property type="project" value="InterPro"/>
</dbReference>
<organism evidence="2 3">
    <name type="scientific">Seminavis robusta</name>
    <dbReference type="NCBI Taxonomy" id="568900"/>
    <lineage>
        <taxon>Eukaryota</taxon>
        <taxon>Sar</taxon>
        <taxon>Stramenopiles</taxon>
        <taxon>Ochrophyta</taxon>
        <taxon>Bacillariophyta</taxon>
        <taxon>Bacillariophyceae</taxon>
        <taxon>Bacillariophycidae</taxon>
        <taxon>Naviculales</taxon>
        <taxon>Naviculaceae</taxon>
        <taxon>Seminavis</taxon>
    </lineage>
</organism>
<dbReference type="Gene3D" id="3.40.50.1820">
    <property type="entry name" value="alpha/beta hydrolase"/>
    <property type="match status" value="2"/>
</dbReference>
<sequence length="809" mass="90361">MVSSATTNDCLSPISCCIGRGGGLALFDEPKTDKYQFPDNDDTDNDDEKPKVASARTVDTADALVVTSVPTSESLWSWLSSNVAAKELPTVEGVPTLLPILIIPGFMSSGLEIQQSKVRPEWQGKRLWINLGSLGMSSLYFGGAQQQQKQRPKKESRRKLDDIKQAQQHQYKSMWLEHMRLNDKDLRTEPAGIRVRPIQGLEGVDYLSPGAFTNHVSYVFGPVIQALKSAGYQEEINLKAAPYDWRLPPVELESRDQYFTKTLQQVEDLYQQSHDTPVVLLGHSLGTKTAHYFLNFCLAKKGQAWIDQRIHTYMPVGAPHLGAPKALRSVVAGDKMGLDAFLNAEEALALGRSFGSGPWLFPSELPPGVPASVYVLPHGILDIRFDGFVVDTNPLVHKRTAMTKPNRYQLMVEMTQRRLPGQPSSSHNRTVSTSFCNTVTGKDQVMFTDKISFATHENPKTASQARIRFYLQEPGIAAAKQEKEEPYCNPIMCFLKWITCCCVCDYLYRLVRWITCGLVRGLALSADAITGVGGVSSNLAFSEYFVIPHEVWTNGGKEIEKTVTLNHKDDYGATDHFFCFSWLKRPRTAKLSVRIRWTPSEGRTKSVQRVIGSAVCQPSEDTPSGIAITKNDQIYQEFAGHDILEREGLDTTLQLIHSAYDRDATIGPRDKSSRDAPPVKRVHAIYGINVPTEVGAIYKRKDNCLAESRLDNLYKLDARARVDAKSGYTSKGGLLFETSKTRQYVADGRKVCGDGTVPYWSLQHCHTWKSSTCDVSVVELQKAEHREILADSRFHKAILEYCRIPKETA</sequence>
<proteinExistence type="predicted"/>
<dbReference type="AlphaFoldDB" id="A0A9N8DXK5"/>
<dbReference type="InterPro" id="IPR029058">
    <property type="entry name" value="AB_hydrolase_fold"/>
</dbReference>
<dbReference type="EMBL" id="CAICTM010000430">
    <property type="protein sequence ID" value="CAB9510324.1"/>
    <property type="molecule type" value="Genomic_DNA"/>
</dbReference>
<dbReference type="OrthoDB" id="42294at2759"/>
<keyword evidence="3" id="KW-1185">Reference proteome</keyword>
<dbReference type="InterPro" id="IPR003386">
    <property type="entry name" value="LACT/PDAT_acylTrfase"/>
</dbReference>